<organism evidence="2 3">
    <name type="scientific">Lophiotrema nucula</name>
    <dbReference type="NCBI Taxonomy" id="690887"/>
    <lineage>
        <taxon>Eukaryota</taxon>
        <taxon>Fungi</taxon>
        <taxon>Dikarya</taxon>
        <taxon>Ascomycota</taxon>
        <taxon>Pezizomycotina</taxon>
        <taxon>Dothideomycetes</taxon>
        <taxon>Pleosporomycetidae</taxon>
        <taxon>Pleosporales</taxon>
        <taxon>Lophiotremataceae</taxon>
        <taxon>Lophiotrema</taxon>
    </lineage>
</organism>
<feature type="compositionally biased region" description="Polar residues" evidence="1">
    <location>
        <begin position="415"/>
        <end position="424"/>
    </location>
</feature>
<dbReference type="AlphaFoldDB" id="A0A6A5YFR8"/>
<evidence type="ECO:0000256" key="1">
    <source>
        <dbReference type="SAM" id="MobiDB-lite"/>
    </source>
</evidence>
<evidence type="ECO:0000313" key="3">
    <source>
        <dbReference type="Proteomes" id="UP000799770"/>
    </source>
</evidence>
<reference evidence="2" key="1">
    <citation type="journal article" date="2020" name="Stud. Mycol.">
        <title>101 Dothideomycetes genomes: a test case for predicting lifestyles and emergence of pathogens.</title>
        <authorList>
            <person name="Haridas S."/>
            <person name="Albert R."/>
            <person name="Binder M."/>
            <person name="Bloem J."/>
            <person name="Labutti K."/>
            <person name="Salamov A."/>
            <person name="Andreopoulos B."/>
            <person name="Baker S."/>
            <person name="Barry K."/>
            <person name="Bills G."/>
            <person name="Bluhm B."/>
            <person name="Cannon C."/>
            <person name="Castanera R."/>
            <person name="Culley D."/>
            <person name="Daum C."/>
            <person name="Ezra D."/>
            <person name="Gonzalez J."/>
            <person name="Henrissat B."/>
            <person name="Kuo A."/>
            <person name="Liang C."/>
            <person name="Lipzen A."/>
            <person name="Lutzoni F."/>
            <person name="Magnuson J."/>
            <person name="Mondo S."/>
            <person name="Nolan M."/>
            <person name="Ohm R."/>
            <person name="Pangilinan J."/>
            <person name="Park H.-J."/>
            <person name="Ramirez L."/>
            <person name="Alfaro M."/>
            <person name="Sun H."/>
            <person name="Tritt A."/>
            <person name="Yoshinaga Y."/>
            <person name="Zwiers L.-H."/>
            <person name="Turgeon B."/>
            <person name="Goodwin S."/>
            <person name="Spatafora J."/>
            <person name="Crous P."/>
            <person name="Grigoriev I."/>
        </authorList>
    </citation>
    <scope>NUCLEOTIDE SEQUENCE</scope>
    <source>
        <strain evidence="2">CBS 627.86</strain>
    </source>
</reference>
<name>A0A6A5YFR8_9PLEO</name>
<feature type="region of interest" description="Disordered" evidence="1">
    <location>
        <begin position="399"/>
        <end position="473"/>
    </location>
</feature>
<dbReference type="EMBL" id="ML977377">
    <property type="protein sequence ID" value="KAF2105554.1"/>
    <property type="molecule type" value="Genomic_DNA"/>
</dbReference>
<sequence length="473" mass="52608">MSYLAELLKKLNYQILPGQTDEENEPTAVTKRTNNPNSHAHSSPLYGAGESSGLEVSQKQAHRGRQPLQISSRGSNNHLSLPSTRKPLQEARKSLSNLLPHPKKKTYMQPSSQRVGAAEVKDLLQYGDALGDIWQDGEGENTQLQHLPTTQQPEDEATMRARRLKGEEERRAYIGRHDPTIRRIPSPETPIAGYQRTVDIAALETQIRIAGIAGGSKSTLADLPDLDDVYFEQCDHGDDWVSLRLRIGHYNIPEAQINQPANIADAWAYMQKSKTAAFAGKISLAAHGKFDDGFWFERRDENFIEIYPFYAPDNESKGSKDAKFKAFIRYFFALASDAHRPGAEYVNAPANETFGSYLRSICDLFTVHKATGLHKTAIGFDLDNDEGMKLAKADWDHELERRQRDKDQKDDASAEGSTGDNNMCASVEGPDEDAVADGEPSIWGPDENDDEMLDADEETEPTTASVCEPVMRG</sequence>
<feature type="compositionally biased region" description="Polar residues" evidence="1">
    <location>
        <begin position="68"/>
        <end position="83"/>
    </location>
</feature>
<feature type="compositionally biased region" description="Basic and acidic residues" evidence="1">
    <location>
        <begin position="399"/>
        <end position="412"/>
    </location>
</feature>
<feature type="region of interest" description="Disordered" evidence="1">
    <location>
        <begin position="18"/>
        <end position="91"/>
    </location>
</feature>
<protein>
    <submittedName>
        <fullName evidence="2">Uncharacterized protein</fullName>
    </submittedName>
</protein>
<proteinExistence type="predicted"/>
<dbReference type="Proteomes" id="UP000799770">
    <property type="component" value="Unassembled WGS sequence"/>
</dbReference>
<gene>
    <name evidence="2" type="ORF">BDV96DRAFT_608126</name>
</gene>
<feature type="compositionally biased region" description="Polar residues" evidence="1">
    <location>
        <begin position="30"/>
        <end position="41"/>
    </location>
</feature>
<keyword evidence="3" id="KW-1185">Reference proteome</keyword>
<accession>A0A6A5YFR8</accession>
<feature type="compositionally biased region" description="Acidic residues" evidence="1">
    <location>
        <begin position="446"/>
        <end position="460"/>
    </location>
</feature>
<evidence type="ECO:0000313" key="2">
    <source>
        <dbReference type="EMBL" id="KAF2105554.1"/>
    </source>
</evidence>